<name>A0A224YER1_9ACAR</name>
<organism evidence="2">
    <name type="scientific">Rhipicephalus zambeziensis</name>
    <dbReference type="NCBI Taxonomy" id="60191"/>
    <lineage>
        <taxon>Eukaryota</taxon>
        <taxon>Metazoa</taxon>
        <taxon>Ecdysozoa</taxon>
        <taxon>Arthropoda</taxon>
        <taxon>Chelicerata</taxon>
        <taxon>Arachnida</taxon>
        <taxon>Acari</taxon>
        <taxon>Parasitiformes</taxon>
        <taxon>Ixodida</taxon>
        <taxon>Ixodoidea</taxon>
        <taxon>Ixodidae</taxon>
        <taxon>Rhipicephalinae</taxon>
        <taxon>Rhipicephalus</taxon>
        <taxon>Rhipicephalus</taxon>
    </lineage>
</organism>
<proteinExistence type="predicted"/>
<protein>
    <submittedName>
        <fullName evidence="2">Uncharacterized protein</fullName>
    </submittedName>
</protein>
<feature type="compositionally biased region" description="Basic and acidic residues" evidence="1">
    <location>
        <begin position="128"/>
        <end position="156"/>
    </location>
</feature>
<accession>A0A224YER1</accession>
<dbReference type="AlphaFoldDB" id="A0A224YER1"/>
<evidence type="ECO:0000313" key="2">
    <source>
        <dbReference type="EMBL" id="MAA14209.1"/>
    </source>
</evidence>
<dbReference type="EMBL" id="GFPF01003063">
    <property type="protein sequence ID" value="MAA14209.1"/>
    <property type="molecule type" value="Transcribed_RNA"/>
</dbReference>
<feature type="region of interest" description="Disordered" evidence="1">
    <location>
        <begin position="88"/>
        <end position="156"/>
    </location>
</feature>
<evidence type="ECO:0000256" key="1">
    <source>
        <dbReference type="SAM" id="MobiDB-lite"/>
    </source>
</evidence>
<reference evidence="2" key="1">
    <citation type="journal article" date="2017" name="Parasit. Vectors">
        <title>Sialotranscriptomics of Rhipicephalus zambeziensis reveals intricate expression profiles of secretory proteins and suggests tight temporal transcriptional regulation during blood-feeding.</title>
        <authorList>
            <person name="de Castro M.H."/>
            <person name="de Klerk D."/>
            <person name="Pienaar R."/>
            <person name="Rees D.J.G."/>
            <person name="Mans B.J."/>
        </authorList>
    </citation>
    <scope>NUCLEOTIDE SEQUENCE</scope>
    <source>
        <tissue evidence="2">Salivary glands</tissue>
    </source>
</reference>
<feature type="compositionally biased region" description="Basic and acidic residues" evidence="1">
    <location>
        <begin position="109"/>
        <end position="120"/>
    </location>
</feature>
<sequence>MGPRGTNNLGMTGRMGGYGGMMDPMSIGMMGMGSMGMGMGYGMTMGMGMGLATMMAPTMINRATASIGNAASGIAKAVVSGHQLAAINSRRAKRSKEEKPSEDNNNSKGADEDGEKKSTSKPDNLGTDDGKKGDGEKEGEKEKFNDKDKQDDKPAT</sequence>